<protein>
    <submittedName>
        <fullName evidence="1">Uncharacterized protein</fullName>
    </submittedName>
</protein>
<reference evidence="1 2" key="1">
    <citation type="journal article" date="2019" name="Emerg. Microbes Infect.">
        <title>Comprehensive subspecies identification of 175 nontuberculous mycobacteria species based on 7547 genomic profiles.</title>
        <authorList>
            <person name="Matsumoto Y."/>
            <person name="Kinjo T."/>
            <person name="Motooka D."/>
            <person name="Nabeya D."/>
            <person name="Jung N."/>
            <person name="Uechi K."/>
            <person name="Horii T."/>
            <person name="Iida T."/>
            <person name="Fujita J."/>
            <person name="Nakamura S."/>
        </authorList>
    </citation>
    <scope>NUCLEOTIDE SEQUENCE [LARGE SCALE GENOMIC DNA]</scope>
    <source>
        <strain evidence="1 2">JCM 6396</strain>
    </source>
</reference>
<organism evidence="1 2">
    <name type="scientific">Mycolicibacterium duvalii</name>
    <dbReference type="NCBI Taxonomy" id="39688"/>
    <lineage>
        <taxon>Bacteria</taxon>
        <taxon>Bacillati</taxon>
        <taxon>Actinomycetota</taxon>
        <taxon>Actinomycetes</taxon>
        <taxon>Mycobacteriales</taxon>
        <taxon>Mycobacteriaceae</taxon>
        <taxon>Mycolicibacterium</taxon>
    </lineage>
</organism>
<proteinExistence type="predicted"/>
<sequence length="86" mass="9210">MTTASPAHTVHPRDRSPMTWRGSLGAMASRGEVDGPRVQEATAALAWWKHRTAMIETGIDPERAEELADLIAAGGDTEATDQAVAR</sequence>
<dbReference type="AlphaFoldDB" id="A0A7I7JTP9"/>
<evidence type="ECO:0000313" key="2">
    <source>
        <dbReference type="Proteomes" id="UP000467006"/>
    </source>
</evidence>
<keyword evidence="2" id="KW-1185">Reference proteome</keyword>
<dbReference type="KEGG" id="mdu:MDUV_00870"/>
<evidence type="ECO:0000313" key="1">
    <source>
        <dbReference type="EMBL" id="BBX15227.1"/>
    </source>
</evidence>
<dbReference type="EMBL" id="AP022563">
    <property type="protein sequence ID" value="BBX15227.1"/>
    <property type="molecule type" value="Genomic_DNA"/>
</dbReference>
<dbReference type="RefSeq" id="WP_098005196.1">
    <property type="nucleotide sequence ID" value="NZ_AP022563.1"/>
</dbReference>
<name>A0A7I7JTP9_9MYCO</name>
<accession>A0A7I7JTP9</accession>
<dbReference type="Proteomes" id="UP000467006">
    <property type="component" value="Chromosome"/>
</dbReference>
<dbReference type="OrthoDB" id="4578732at2"/>
<gene>
    <name evidence="1" type="ORF">MDUV_00870</name>
</gene>